<dbReference type="Proteomes" id="UP001246690">
    <property type="component" value="Chromosome"/>
</dbReference>
<gene>
    <name evidence="3" type="ORF">RHD99_22130</name>
</gene>
<dbReference type="Pfam" id="PF12883">
    <property type="entry name" value="DUF3828"/>
    <property type="match status" value="1"/>
</dbReference>
<proteinExistence type="predicted"/>
<evidence type="ECO:0000259" key="2">
    <source>
        <dbReference type="Pfam" id="PF12883"/>
    </source>
</evidence>
<evidence type="ECO:0000256" key="1">
    <source>
        <dbReference type="SAM" id="SignalP"/>
    </source>
</evidence>
<organism evidence="3 4">
    <name type="scientific">Buttiauxella selenatireducens</name>
    <dbReference type="NCBI Taxonomy" id="3073902"/>
    <lineage>
        <taxon>Bacteria</taxon>
        <taxon>Pseudomonadati</taxon>
        <taxon>Pseudomonadota</taxon>
        <taxon>Gammaproteobacteria</taxon>
        <taxon>Enterobacterales</taxon>
        <taxon>Enterobacteriaceae</taxon>
        <taxon>Buttiauxella</taxon>
    </lineage>
</organism>
<dbReference type="RefSeq" id="WP_309876625.1">
    <property type="nucleotide sequence ID" value="NZ_CP133838.1"/>
</dbReference>
<evidence type="ECO:0000313" key="3">
    <source>
        <dbReference type="EMBL" id="WMY74088.1"/>
    </source>
</evidence>
<reference evidence="3 4" key="1">
    <citation type="submission" date="2023-09" db="EMBL/GenBank/DDBJ databases">
        <title>Buttiauxella selenatireducens sp. nov., isolated from the rhizosphere of Cardamine hupingshanesis.</title>
        <authorList>
            <person name="Zhang S."/>
            <person name="Xu Z."/>
            <person name="Wang H."/>
            <person name="Guo Y."/>
        </authorList>
    </citation>
    <scope>NUCLEOTIDE SEQUENCE [LARGE SCALE GENOMIC DNA]</scope>
    <source>
        <strain evidence="3 4">R73</strain>
    </source>
</reference>
<feature type="domain" description="DUF3828" evidence="2">
    <location>
        <begin position="21"/>
        <end position="140"/>
    </location>
</feature>
<name>A0ABY9S9A6_9ENTR</name>
<accession>A0ABY9S9A6</accession>
<dbReference type="EMBL" id="CP133838">
    <property type="protein sequence ID" value="WMY74088.1"/>
    <property type="molecule type" value="Genomic_DNA"/>
</dbReference>
<dbReference type="InterPro" id="IPR024289">
    <property type="entry name" value="DUF3828"/>
</dbReference>
<feature type="chain" id="PRO_5047313717" evidence="1">
    <location>
        <begin position="19"/>
        <end position="167"/>
    </location>
</feature>
<protein>
    <submittedName>
        <fullName evidence="3">YbjP/YqhG family protein</fullName>
    </submittedName>
</protein>
<dbReference type="Gene3D" id="3.10.450.50">
    <property type="match status" value="1"/>
</dbReference>
<evidence type="ECO:0000313" key="4">
    <source>
        <dbReference type="Proteomes" id="UP001246690"/>
    </source>
</evidence>
<sequence>MRALLLVSLLLMGCTTRAQTPKATVRDFYHFYLTDFVSDGNENPLTSAKMQQYVAKETLTRLKAIQDIEEQEIVEADYFTYCQDYAAEWIPALEVGTARDDAGGKVLDVWLGIEGGKKLKLRDYLRQEDGNWKIYRVVDVSNGFEQNIFDDKAISAAKAHAATLSKN</sequence>
<keyword evidence="1" id="KW-0732">Signal</keyword>
<keyword evidence="4" id="KW-1185">Reference proteome</keyword>
<feature type="signal peptide" evidence="1">
    <location>
        <begin position="1"/>
        <end position="18"/>
    </location>
</feature>